<dbReference type="Gene3D" id="1.20.58.80">
    <property type="entry name" value="Phosphotransferase system, lactose/cellobiose-type IIA subunit"/>
    <property type="match status" value="1"/>
</dbReference>
<dbReference type="AlphaFoldDB" id="A0A0K6G2F2"/>
<dbReference type="InterPro" id="IPR007330">
    <property type="entry name" value="MIT_dom"/>
</dbReference>
<evidence type="ECO:0000259" key="3">
    <source>
        <dbReference type="Pfam" id="PF04212"/>
    </source>
</evidence>
<dbReference type="SUPFAM" id="SSF116846">
    <property type="entry name" value="MIT domain"/>
    <property type="match status" value="1"/>
</dbReference>
<feature type="compositionally biased region" description="Basic and acidic residues" evidence="1">
    <location>
        <begin position="38"/>
        <end position="56"/>
    </location>
</feature>
<feature type="domain" description="MIT" evidence="3">
    <location>
        <begin position="65"/>
        <end position="129"/>
    </location>
</feature>
<reference evidence="4 5" key="1">
    <citation type="submission" date="2015-07" db="EMBL/GenBank/DDBJ databases">
        <authorList>
            <person name="Noorani M."/>
        </authorList>
    </citation>
    <scope>NUCLEOTIDE SEQUENCE [LARGE SCALE GENOMIC DNA]</scope>
    <source>
        <strain evidence="4">BBA 69670</strain>
    </source>
</reference>
<protein>
    <recommendedName>
        <fullName evidence="3">MIT domain-containing protein</fullName>
    </recommendedName>
</protein>
<sequence>MPLRFCSRQILQLLALLSCGVLGSTRSSCSARRAMKQRSKENPPLLEKHNETEAGTRRMSRRPTLLNALDHANRAVALDNAGSVSEATEEYNRTIELLEGVLRGIGEGSSDNEDSVRIKKICDSYRNRTHLLISVCESRRSQE</sequence>
<evidence type="ECO:0000256" key="2">
    <source>
        <dbReference type="SAM" id="SignalP"/>
    </source>
</evidence>
<proteinExistence type="predicted"/>
<dbReference type="Pfam" id="PF04212">
    <property type="entry name" value="MIT"/>
    <property type="match status" value="1"/>
</dbReference>
<feature type="region of interest" description="Disordered" evidence="1">
    <location>
        <begin position="34"/>
        <end position="60"/>
    </location>
</feature>
<name>A0A0K6G2F2_9AGAM</name>
<keyword evidence="5" id="KW-1185">Reference proteome</keyword>
<organism evidence="4 5">
    <name type="scientific">Rhizoctonia solani</name>
    <dbReference type="NCBI Taxonomy" id="456999"/>
    <lineage>
        <taxon>Eukaryota</taxon>
        <taxon>Fungi</taxon>
        <taxon>Dikarya</taxon>
        <taxon>Basidiomycota</taxon>
        <taxon>Agaricomycotina</taxon>
        <taxon>Agaricomycetes</taxon>
        <taxon>Cantharellales</taxon>
        <taxon>Ceratobasidiaceae</taxon>
        <taxon>Rhizoctonia</taxon>
    </lineage>
</organism>
<dbReference type="Proteomes" id="UP000044841">
    <property type="component" value="Unassembled WGS sequence"/>
</dbReference>
<feature type="signal peptide" evidence="2">
    <location>
        <begin position="1"/>
        <end position="25"/>
    </location>
</feature>
<dbReference type="InterPro" id="IPR036181">
    <property type="entry name" value="MIT_dom_sf"/>
</dbReference>
<dbReference type="PROSITE" id="PS51257">
    <property type="entry name" value="PROKAR_LIPOPROTEIN"/>
    <property type="match status" value="1"/>
</dbReference>
<accession>A0A0K6G2F2</accession>
<feature type="chain" id="PRO_5005502853" description="MIT domain-containing protein" evidence="2">
    <location>
        <begin position="26"/>
        <end position="143"/>
    </location>
</feature>
<keyword evidence="2" id="KW-0732">Signal</keyword>
<evidence type="ECO:0000313" key="5">
    <source>
        <dbReference type="Proteomes" id="UP000044841"/>
    </source>
</evidence>
<evidence type="ECO:0000313" key="4">
    <source>
        <dbReference type="EMBL" id="CUA72412.1"/>
    </source>
</evidence>
<gene>
    <name evidence="4" type="ORF">RSOLAG22IIIB_01080</name>
</gene>
<evidence type="ECO:0000256" key="1">
    <source>
        <dbReference type="SAM" id="MobiDB-lite"/>
    </source>
</evidence>
<dbReference type="EMBL" id="CYGV01001289">
    <property type="protein sequence ID" value="CUA72412.1"/>
    <property type="molecule type" value="Genomic_DNA"/>
</dbReference>